<evidence type="ECO:0000313" key="1">
    <source>
        <dbReference type="EMBL" id="PAP78235.1"/>
    </source>
</evidence>
<comment type="caution">
    <text evidence="1">The sequence shown here is derived from an EMBL/GenBank/DDBJ whole genome shotgun (WGS) entry which is preliminary data.</text>
</comment>
<dbReference type="Proteomes" id="UP000216339">
    <property type="component" value="Unassembled WGS sequence"/>
</dbReference>
<evidence type="ECO:0008006" key="3">
    <source>
        <dbReference type="Google" id="ProtNLM"/>
    </source>
</evidence>
<gene>
    <name evidence="1" type="ORF">BSZ37_18285</name>
</gene>
<dbReference type="PROSITE" id="PS51257">
    <property type="entry name" value="PROKAR_LIPOPROTEIN"/>
    <property type="match status" value="1"/>
</dbReference>
<accession>A0A271J5J3</accession>
<protein>
    <recommendedName>
        <fullName evidence="3">Lipoprotein</fullName>
    </recommendedName>
</protein>
<proteinExistence type="predicted"/>
<dbReference type="EMBL" id="MQWD01000001">
    <property type="protein sequence ID" value="PAP78235.1"/>
    <property type="molecule type" value="Genomic_DNA"/>
</dbReference>
<sequence length="166" mass="17239">MRLAVLLLAFGLAGCTHTRPADLSSAATRAEVNARAERGHPVLHLDGQRGRQVRSLHVAPDVTTWIDKKTGEARSAPTAEVRAVAFRRDGHGALQGIGIGVAVVGLLDTYLGALDGEGFLTFSPLQGAAFGAAGGAEIGALVGAIRSDRVVYETARCRGPVARCSE</sequence>
<dbReference type="AlphaFoldDB" id="A0A271J5J3"/>
<evidence type="ECO:0000313" key="2">
    <source>
        <dbReference type="Proteomes" id="UP000216339"/>
    </source>
</evidence>
<keyword evidence="2" id="KW-1185">Reference proteome</keyword>
<dbReference type="RefSeq" id="WP_095511919.1">
    <property type="nucleotide sequence ID" value="NZ_MQWD01000001.1"/>
</dbReference>
<name>A0A271J5J3_9BACT</name>
<reference evidence="1 2" key="1">
    <citation type="submission" date="2016-11" db="EMBL/GenBank/DDBJ databases">
        <title>Study of marine rhodopsin-containing bacteria.</title>
        <authorList>
            <person name="Yoshizawa S."/>
            <person name="Kumagai Y."/>
            <person name="Kogure K."/>
        </authorList>
    </citation>
    <scope>NUCLEOTIDE SEQUENCE [LARGE SCALE GENOMIC DNA]</scope>
    <source>
        <strain evidence="1 2">SAORIC-28</strain>
    </source>
</reference>
<organism evidence="1 2">
    <name type="scientific">Rubrivirga marina</name>
    <dbReference type="NCBI Taxonomy" id="1196024"/>
    <lineage>
        <taxon>Bacteria</taxon>
        <taxon>Pseudomonadati</taxon>
        <taxon>Rhodothermota</taxon>
        <taxon>Rhodothermia</taxon>
        <taxon>Rhodothermales</taxon>
        <taxon>Rubricoccaceae</taxon>
        <taxon>Rubrivirga</taxon>
    </lineage>
</organism>